<feature type="chain" id="PRO_5046564877" evidence="1">
    <location>
        <begin position="24"/>
        <end position="773"/>
    </location>
</feature>
<evidence type="ECO:0000259" key="2">
    <source>
        <dbReference type="Pfam" id="PF00656"/>
    </source>
</evidence>
<dbReference type="Pfam" id="PF00656">
    <property type="entry name" value="Peptidase_C14"/>
    <property type="match status" value="1"/>
</dbReference>
<feature type="domain" description="Peptidase C14 caspase" evidence="2">
    <location>
        <begin position="525"/>
        <end position="715"/>
    </location>
</feature>
<dbReference type="SUPFAM" id="SSF50969">
    <property type="entry name" value="YVTN repeat-like/Quinoprotein amine dehydrogenase"/>
    <property type="match status" value="1"/>
</dbReference>
<dbReference type="InterPro" id="IPR015943">
    <property type="entry name" value="WD40/YVTN_repeat-like_dom_sf"/>
</dbReference>
<dbReference type="EMBL" id="CP097635">
    <property type="protein sequence ID" value="URI07292.1"/>
    <property type="molecule type" value="Genomic_DNA"/>
</dbReference>
<dbReference type="Gene3D" id="3.40.50.1460">
    <property type="match status" value="1"/>
</dbReference>
<dbReference type="InterPro" id="IPR029030">
    <property type="entry name" value="Caspase-like_dom_sf"/>
</dbReference>
<dbReference type="SUPFAM" id="SSF52129">
    <property type="entry name" value="Caspase-like"/>
    <property type="match status" value="1"/>
</dbReference>
<evidence type="ECO:0000313" key="4">
    <source>
        <dbReference type="Proteomes" id="UP001056201"/>
    </source>
</evidence>
<dbReference type="Proteomes" id="UP001056201">
    <property type="component" value="Chromosome 1"/>
</dbReference>
<evidence type="ECO:0000256" key="1">
    <source>
        <dbReference type="SAM" id="SignalP"/>
    </source>
</evidence>
<dbReference type="RefSeq" id="WP_250195557.1">
    <property type="nucleotide sequence ID" value="NZ_CP097635.1"/>
</dbReference>
<gene>
    <name evidence="3" type="ORF">MW290_01295</name>
</gene>
<dbReference type="InterPro" id="IPR011600">
    <property type="entry name" value="Pept_C14_caspase"/>
</dbReference>
<name>A0ABY4S5J5_AQUTE</name>
<reference evidence="3" key="1">
    <citation type="submission" date="2022-05" db="EMBL/GenBank/DDBJ databases">
        <title>An RpoN-dependent PEP-CTERM gene is involved in floc formation of an Aquincola tertiaricarbonis strain.</title>
        <authorList>
            <person name="Qiu D."/>
            <person name="Xia M."/>
        </authorList>
    </citation>
    <scope>NUCLEOTIDE SEQUENCE</scope>
    <source>
        <strain evidence="3">RN12</strain>
    </source>
</reference>
<sequence length="773" mass="82525">MTTRRAWLASSLASLGWPAWAHAQAGAAVRDAISQQIANQVAAGQRWSAESRMVTPVLQIGDTQRRLIGLWLPAGGQQLLQQFADGTLLAWDLARGAPVASLALREGDRPLAFDPETRTLQLLRDGRLFVLPSTGAAQPLATTPAPLLTAMADGAQCWAGTREGHVLLLARDGALRRQVPASPSAIRSLSPAGGQGVLALDDADDAWLIDESRARRLAGGIAALGGRLGDGRHLLLLRDGSVRSVDPQGQLRALALPPPAEHGAIRQLAASPDDDAVAAVTERGALLLWQAGGWQVMDTRTAAVVCLGRGRFLHARPDGVAMLRTAGVAHALLSIVPAAQGWVVVDHEGRYDGSIDGTKDVHWQAGDNRLPLDRFFEDYFHTGLLAQHIAATAGRPLPGPPAHVGERVFLPPDVAIDLPAGPMTADQATRVVVVSESRGGDLREDTRLFHNGKRLPPKARVGSQRIEKDGRLLVADVFEFNAERGANELFAEVRNVHGLAGRSPIVRQVTPGFQAAGRLQLVGVAIDRYRTAAMNLDYAKADAQALLQATERAAGSTYAVVGSSLLTDERATRRGVLAMLRDLQGLKPQDVLLLVLAGHGTLEQDEWYFLPHDVDPSDVRRGGISARELQDALVATPARQVFLMIDACNAGATVDSFNRYRDFQRRFAQQVGRSAGISVLTATRRDQAAVELRSLGHGLFSHVALQGLAGQADRQPQDGTITAHELAAFVGDRLEARSGELAARALPGQAAPGLQSPAYFVIGADFPIGTVRR</sequence>
<proteinExistence type="predicted"/>
<evidence type="ECO:0000313" key="3">
    <source>
        <dbReference type="EMBL" id="URI07292.1"/>
    </source>
</evidence>
<keyword evidence="1" id="KW-0732">Signal</keyword>
<accession>A0ABY4S5J5</accession>
<organism evidence="3 4">
    <name type="scientific">Aquincola tertiaricarbonis</name>
    <dbReference type="NCBI Taxonomy" id="391953"/>
    <lineage>
        <taxon>Bacteria</taxon>
        <taxon>Pseudomonadati</taxon>
        <taxon>Pseudomonadota</taxon>
        <taxon>Betaproteobacteria</taxon>
        <taxon>Burkholderiales</taxon>
        <taxon>Sphaerotilaceae</taxon>
        <taxon>Aquincola</taxon>
    </lineage>
</organism>
<dbReference type="InterPro" id="IPR011044">
    <property type="entry name" value="Quino_amine_DH_bsu"/>
</dbReference>
<feature type="signal peptide" evidence="1">
    <location>
        <begin position="1"/>
        <end position="23"/>
    </location>
</feature>
<keyword evidence="4" id="KW-1185">Reference proteome</keyword>
<protein>
    <submittedName>
        <fullName evidence="3">Caspase family protein</fullName>
    </submittedName>
</protein>
<dbReference type="Gene3D" id="2.130.10.10">
    <property type="entry name" value="YVTN repeat-like/Quinoprotein amine dehydrogenase"/>
    <property type="match status" value="1"/>
</dbReference>